<sequence length="462" mass="54518">MWRRAHQNESVDEPHNMEKQNTVITKRIKKGKDKFLMSIFKSVPRDQQLIYRVIKPTHPLNDGRYNVNFSVIEKNPVTAVISTKSAADIKRPIELKPFCMQKNLECSYQSRQYFKNQNEKFKQDILNSKGQNLISLANMQALNKQSPESTQQNLNNANQEEGIKELQFNHHQSFINQQHNTTQDNTIQNSQNPDLQRKETFKKSLVSYRTDGLRQVQRDLSLVEIYDKMKKHIQSPIEFTKQIRRPPITKGSFLSEERFINFNKMPRNHTQFKNSPTPDFSKTSSNTTIDTFFGLPKDNQNAQNQIYNPNYQLVYQQNSVVDFKRFVTREYKERLEIDPNKPQNPYDSDKIVRAIDNLSNYRRTPVMANFEKIQGRDDRLMYKLNKSNIDDVPQCEIRCENYLPNSIKNSPLRREISHSYTTRKLQLRKHQNYTTSHSRLGNDIDINEIQSEMFPNVSFQQL</sequence>
<proteinExistence type="predicted"/>
<evidence type="ECO:0000313" key="3">
    <source>
        <dbReference type="Proteomes" id="UP000039865"/>
    </source>
</evidence>
<protein>
    <submittedName>
        <fullName evidence="2">Uncharacterized protein</fullName>
    </submittedName>
</protein>
<feature type="compositionally biased region" description="Basic and acidic residues" evidence="1">
    <location>
        <begin position="1"/>
        <end position="18"/>
    </location>
</feature>
<feature type="region of interest" description="Disordered" evidence="1">
    <location>
        <begin position="1"/>
        <end position="21"/>
    </location>
</feature>
<evidence type="ECO:0000313" key="2">
    <source>
        <dbReference type="EMBL" id="CDW90638.1"/>
    </source>
</evidence>
<organism evidence="2 3">
    <name type="scientific">Stylonychia lemnae</name>
    <name type="common">Ciliate</name>
    <dbReference type="NCBI Taxonomy" id="5949"/>
    <lineage>
        <taxon>Eukaryota</taxon>
        <taxon>Sar</taxon>
        <taxon>Alveolata</taxon>
        <taxon>Ciliophora</taxon>
        <taxon>Intramacronucleata</taxon>
        <taxon>Spirotrichea</taxon>
        <taxon>Stichotrichia</taxon>
        <taxon>Sporadotrichida</taxon>
        <taxon>Oxytrichidae</taxon>
        <taxon>Stylonychinae</taxon>
        <taxon>Stylonychia</taxon>
    </lineage>
</organism>
<dbReference type="InParanoid" id="A0A078BAP3"/>
<reference evidence="2 3" key="1">
    <citation type="submission" date="2014-06" db="EMBL/GenBank/DDBJ databases">
        <authorList>
            <person name="Swart Estienne"/>
        </authorList>
    </citation>
    <scope>NUCLEOTIDE SEQUENCE [LARGE SCALE GENOMIC DNA]</scope>
    <source>
        <strain evidence="2 3">130c</strain>
    </source>
</reference>
<keyword evidence="3" id="KW-1185">Reference proteome</keyword>
<name>A0A078BAP3_STYLE</name>
<dbReference type="EMBL" id="CCKQ01018661">
    <property type="protein sequence ID" value="CDW90638.1"/>
    <property type="molecule type" value="Genomic_DNA"/>
</dbReference>
<accession>A0A078BAP3</accession>
<dbReference type="Proteomes" id="UP000039865">
    <property type="component" value="Unassembled WGS sequence"/>
</dbReference>
<gene>
    <name evidence="2" type="primary">Contig9080.g9712</name>
    <name evidence="2" type="ORF">STYLEM_19783</name>
</gene>
<dbReference type="AlphaFoldDB" id="A0A078BAP3"/>
<evidence type="ECO:0000256" key="1">
    <source>
        <dbReference type="SAM" id="MobiDB-lite"/>
    </source>
</evidence>